<dbReference type="SMART" id="SM00822">
    <property type="entry name" value="PKS_KR"/>
    <property type="match status" value="1"/>
</dbReference>
<dbReference type="GO" id="GO:0016491">
    <property type="term" value="F:oxidoreductase activity"/>
    <property type="evidence" value="ECO:0007669"/>
    <property type="project" value="UniProtKB-KW"/>
</dbReference>
<dbReference type="PROSITE" id="PS00061">
    <property type="entry name" value="ADH_SHORT"/>
    <property type="match status" value="1"/>
</dbReference>
<protein>
    <recommendedName>
        <fullName evidence="3">Ketoreductase domain-containing protein</fullName>
    </recommendedName>
</protein>
<dbReference type="InterPro" id="IPR020904">
    <property type="entry name" value="Sc_DH/Rdtase_CS"/>
</dbReference>
<dbReference type="PANTHER" id="PTHR43975:SF2">
    <property type="entry name" value="EG:BACR7A4.14 PROTEIN-RELATED"/>
    <property type="match status" value="1"/>
</dbReference>
<evidence type="ECO:0000313" key="4">
    <source>
        <dbReference type="EMBL" id="BAU84017.1"/>
    </source>
</evidence>
<dbReference type="PANTHER" id="PTHR43975">
    <property type="entry name" value="ZGC:101858"/>
    <property type="match status" value="1"/>
</dbReference>
<gene>
    <name evidence="4" type="ORF">SLA_3103</name>
</gene>
<dbReference type="Gene3D" id="3.40.50.720">
    <property type="entry name" value="NAD(P)-binding Rossmann-like Domain"/>
    <property type="match status" value="1"/>
</dbReference>
<comment type="similarity">
    <text evidence="1">Belongs to the short-chain dehydrogenases/reductases (SDR) family.</text>
</comment>
<dbReference type="PRINTS" id="PR00081">
    <property type="entry name" value="GDHRDH"/>
</dbReference>
<reference evidence="4 5" key="1">
    <citation type="journal article" date="2016" name="Genome Announc.">
        <title>Complete Genome Sequence of Thiostrepton-Producing Streptomyces laurentii ATCC 31255.</title>
        <authorList>
            <person name="Doi K."/>
            <person name="Fujino Y."/>
            <person name="Nagayoshi Y."/>
            <person name="Ohshima T."/>
            <person name="Ogata S."/>
        </authorList>
    </citation>
    <scope>NUCLEOTIDE SEQUENCE [LARGE SCALE GENOMIC DNA]</scope>
    <source>
        <strain evidence="4 5">ATCC 31255</strain>
    </source>
</reference>
<dbReference type="Proteomes" id="UP000217676">
    <property type="component" value="Chromosome"/>
</dbReference>
<dbReference type="InterPro" id="IPR036291">
    <property type="entry name" value="NAD(P)-bd_dom_sf"/>
</dbReference>
<dbReference type="AlphaFoldDB" id="A0A160NYN0"/>
<dbReference type="InterPro" id="IPR002347">
    <property type="entry name" value="SDR_fam"/>
</dbReference>
<evidence type="ECO:0000256" key="1">
    <source>
        <dbReference type="ARBA" id="ARBA00006484"/>
    </source>
</evidence>
<name>A0A160NYN0_STRLU</name>
<evidence type="ECO:0000256" key="2">
    <source>
        <dbReference type="ARBA" id="ARBA00023002"/>
    </source>
</evidence>
<accession>A0A160NYN0</accession>
<proteinExistence type="inferred from homology"/>
<evidence type="ECO:0000313" key="5">
    <source>
        <dbReference type="Proteomes" id="UP000217676"/>
    </source>
</evidence>
<dbReference type="EMBL" id="AP017424">
    <property type="protein sequence ID" value="BAU84017.1"/>
    <property type="molecule type" value="Genomic_DNA"/>
</dbReference>
<sequence>MTEQPQPSAPSAPRYVVVTGGATGIGRATALDFARQGATGVIVTGRRKDKLDEVAALHPALVPVCADVSTQEGADAVAEAVEAWGGTVDVLVHNAGVHTIGAVGSIDPEAARELFAINVLGTIILTNRLLPALTAPGGSIVFVTSPAGHNPTPMASVYAASKAAVDTFTRSWALELAPRGIRVNAVAPGWVRTEVYESHGMTTEQVDELFQQAATSVPMGVTGVPEDVSRWITLLAAPGSAWMTGQILTMDGGADLVRARQV</sequence>
<dbReference type="InterPro" id="IPR057326">
    <property type="entry name" value="KR_dom"/>
</dbReference>
<keyword evidence="5" id="KW-1185">Reference proteome</keyword>
<evidence type="ECO:0000259" key="3">
    <source>
        <dbReference type="SMART" id="SM00822"/>
    </source>
</evidence>
<dbReference type="SUPFAM" id="SSF51735">
    <property type="entry name" value="NAD(P)-binding Rossmann-fold domains"/>
    <property type="match status" value="1"/>
</dbReference>
<dbReference type="CDD" id="cd05233">
    <property type="entry name" value="SDR_c"/>
    <property type="match status" value="1"/>
</dbReference>
<feature type="domain" description="Ketoreductase" evidence="3">
    <location>
        <begin position="14"/>
        <end position="190"/>
    </location>
</feature>
<dbReference type="Pfam" id="PF13561">
    <property type="entry name" value="adh_short_C2"/>
    <property type="match status" value="1"/>
</dbReference>
<keyword evidence="2" id="KW-0560">Oxidoreductase</keyword>
<dbReference type="PRINTS" id="PR00080">
    <property type="entry name" value="SDRFAMILY"/>
</dbReference>
<dbReference type="FunFam" id="3.40.50.720:FF:000084">
    <property type="entry name" value="Short-chain dehydrogenase reductase"/>
    <property type="match status" value="1"/>
</dbReference>
<dbReference type="KEGG" id="slau:SLA_3103"/>
<organism evidence="4 5">
    <name type="scientific">Streptomyces laurentii</name>
    <dbReference type="NCBI Taxonomy" id="39478"/>
    <lineage>
        <taxon>Bacteria</taxon>
        <taxon>Bacillati</taxon>
        <taxon>Actinomycetota</taxon>
        <taxon>Actinomycetes</taxon>
        <taxon>Kitasatosporales</taxon>
        <taxon>Streptomycetaceae</taxon>
        <taxon>Streptomyces</taxon>
    </lineage>
</organism>